<gene>
    <name evidence="1" type="ORF">EAI93_01175</name>
</gene>
<sequence length="280" mass="32475">MINQENTYLGADGLAYCKICGEPVEAFFPPDSILGMKKHFRQCACIRQKREVEEKAYKEREHRELVERNRKICFEEPRMYDWNFELAEKTTTIEKAKEYTANWNDMKKNHIGFLLWGPIGTGKSYIAGCIANALLNREITVKMTNFNTIIDDMFPLEDKTEYINALARYELLILDDLGTERNSEYALGIVFSVIDRRYRSGRPLIVTTNLPIKQLKEETNIEKKRIYDRILEMCVPLYVGGSSYRSDIAHEKMGKMKTFFATAESSQTENIIEQTGTKTI</sequence>
<dbReference type="PANTHER" id="PTHR30050">
    <property type="entry name" value="CHROMOSOMAL REPLICATION INITIATOR PROTEIN DNAA"/>
    <property type="match status" value="1"/>
</dbReference>
<dbReference type="InterPro" id="IPR002611">
    <property type="entry name" value="IstB_ATP-bd"/>
</dbReference>
<dbReference type="EMBL" id="RCYR01000001">
    <property type="protein sequence ID" value="RYS82343.1"/>
    <property type="molecule type" value="Genomic_DNA"/>
</dbReference>
<dbReference type="PANTHER" id="PTHR30050:SF4">
    <property type="entry name" value="ATP-BINDING PROTEIN RV3427C IN INSERTION SEQUENCE-RELATED"/>
    <property type="match status" value="1"/>
</dbReference>
<dbReference type="NCBIfam" id="NF005992">
    <property type="entry name" value="PRK08116.1"/>
    <property type="match status" value="1"/>
</dbReference>
<comment type="caution">
    <text evidence="1">The sequence shown here is derived from an EMBL/GenBank/DDBJ whole genome shotgun (WGS) entry which is preliminary data.</text>
</comment>
<dbReference type="SUPFAM" id="SSF52540">
    <property type="entry name" value="P-loop containing nucleoside triphosphate hydrolases"/>
    <property type="match status" value="1"/>
</dbReference>
<dbReference type="RefSeq" id="WP_004845457.1">
    <property type="nucleotide sequence ID" value="NZ_AP028249.1"/>
</dbReference>
<organism evidence="1 2">
    <name type="scientific">[Ruminococcus] torques</name>
    <dbReference type="NCBI Taxonomy" id="33039"/>
    <lineage>
        <taxon>Bacteria</taxon>
        <taxon>Bacillati</taxon>
        <taxon>Bacillota</taxon>
        <taxon>Clostridia</taxon>
        <taxon>Lachnospirales</taxon>
        <taxon>Lachnospiraceae</taxon>
        <taxon>Mediterraneibacter</taxon>
    </lineage>
</organism>
<dbReference type="GO" id="GO:0006260">
    <property type="term" value="P:DNA replication"/>
    <property type="evidence" value="ECO:0007669"/>
    <property type="project" value="TreeGrafter"/>
</dbReference>
<dbReference type="Gene3D" id="3.40.50.300">
    <property type="entry name" value="P-loop containing nucleotide triphosphate hydrolases"/>
    <property type="match status" value="1"/>
</dbReference>
<dbReference type="InterPro" id="IPR003593">
    <property type="entry name" value="AAA+_ATPase"/>
</dbReference>
<accession>A0A4Q5CC31</accession>
<dbReference type="CDD" id="cd00009">
    <property type="entry name" value="AAA"/>
    <property type="match status" value="1"/>
</dbReference>
<evidence type="ECO:0000313" key="2">
    <source>
        <dbReference type="Proteomes" id="UP000292665"/>
    </source>
</evidence>
<dbReference type="InterPro" id="IPR027417">
    <property type="entry name" value="P-loop_NTPase"/>
</dbReference>
<proteinExistence type="predicted"/>
<evidence type="ECO:0000313" key="1">
    <source>
        <dbReference type="EMBL" id="RYS82343.1"/>
    </source>
</evidence>
<dbReference type="GO" id="GO:0005524">
    <property type="term" value="F:ATP binding"/>
    <property type="evidence" value="ECO:0007669"/>
    <property type="project" value="InterPro"/>
</dbReference>
<dbReference type="Pfam" id="PF01695">
    <property type="entry name" value="IstB_IS21"/>
    <property type="match status" value="1"/>
</dbReference>
<dbReference type="AlphaFoldDB" id="A0A4Q5CC31"/>
<dbReference type="SMART" id="SM00382">
    <property type="entry name" value="AAA"/>
    <property type="match status" value="1"/>
</dbReference>
<name>A0A4Q5CC31_9FIRM</name>
<dbReference type="Proteomes" id="UP000292665">
    <property type="component" value="Unassembled WGS sequence"/>
</dbReference>
<reference evidence="1 2" key="1">
    <citation type="journal article" date="2019" name="Science, e1252229">
        <title>Invertible promoters mediate bacterial phase variation, antibiotic resistance, and host adaptation in the gut.</title>
        <authorList>
            <person name="Jiang X."/>
            <person name="Hall A.B."/>
            <person name="Arthur T.D."/>
            <person name="Plichta D.R."/>
            <person name="Covington C.T."/>
            <person name="Poyet M."/>
            <person name="Crothers J."/>
            <person name="Moses P.L."/>
            <person name="Tolonen A.C."/>
            <person name="Vlamakis H."/>
            <person name="Alm E.J."/>
            <person name="Xavier R.J."/>
        </authorList>
    </citation>
    <scope>NUCLEOTIDE SEQUENCE [LARGE SCALE GENOMIC DNA]</scope>
    <source>
        <strain evidence="2">aa_0143</strain>
    </source>
</reference>
<protein>
    <submittedName>
        <fullName evidence="1">AAA family ATPase</fullName>
    </submittedName>
</protein>